<dbReference type="KEGG" id="blin:BLSMQ_1830"/>
<dbReference type="Gene3D" id="2.40.30.100">
    <property type="entry name" value="AF2212/PG0164-like"/>
    <property type="match status" value="1"/>
</dbReference>
<dbReference type="InterPro" id="IPR037079">
    <property type="entry name" value="AF2212/PG0164-like_sf"/>
</dbReference>
<gene>
    <name evidence="1" type="ORF">BLSMQ_1830</name>
</gene>
<evidence type="ECO:0000313" key="2">
    <source>
        <dbReference type="Proteomes" id="UP000094793"/>
    </source>
</evidence>
<protein>
    <recommendedName>
        <fullName evidence="3">DUF1905 domain-containing protein</fullName>
    </recommendedName>
</protein>
<dbReference type="Proteomes" id="UP000094793">
    <property type="component" value="Chromosome"/>
</dbReference>
<dbReference type="eggNOG" id="COG4430">
    <property type="taxonomic scope" value="Bacteria"/>
</dbReference>
<dbReference type="EMBL" id="CP017150">
    <property type="protein sequence ID" value="AOP53540.1"/>
    <property type="molecule type" value="Genomic_DNA"/>
</dbReference>
<organism evidence="1 2">
    <name type="scientific">Brevibacterium aurantiacum</name>
    <dbReference type="NCBI Taxonomy" id="273384"/>
    <lineage>
        <taxon>Bacteria</taxon>
        <taxon>Bacillati</taxon>
        <taxon>Actinomycetota</taxon>
        <taxon>Actinomycetes</taxon>
        <taxon>Micrococcales</taxon>
        <taxon>Brevibacteriaceae</taxon>
        <taxon>Brevibacterium</taxon>
    </lineage>
</organism>
<evidence type="ECO:0000313" key="1">
    <source>
        <dbReference type="EMBL" id="AOP53540.1"/>
    </source>
</evidence>
<dbReference type="SUPFAM" id="SSF141694">
    <property type="entry name" value="AF2212/PG0164-like"/>
    <property type="match status" value="1"/>
</dbReference>
<name>A0A1D7W3K4_BREAU</name>
<evidence type="ECO:0008006" key="3">
    <source>
        <dbReference type="Google" id="ProtNLM"/>
    </source>
</evidence>
<dbReference type="Pfam" id="PF08922">
    <property type="entry name" value="DUF1905"/>
    <property type="match status" value="1"/>
</dbReference>
<dbReference type="Pfam" id="PF13376">
    <property type="entry name" value="OmdA"/>
    <property type="match status" value="1"/>
</dbReference>
<proteinExistence type="predicted"/>
<dbReference type="PATRIC" id="fig|1703.10.peg.1876"/>
<sequence>MTMSTKTNTPTAIEFSATLEVINERTILRLPAEASAELPSRGQVAAQGTAGGVDFTTVVEPDGMRGHWINVTNELSAALNAKVDDEVDVSLTPTKEWPETSIPDDFGAALEDAPELTEVWASLTPMARWEWVRWIQATKNAETRARRVEVAISKLESGKRRPCCFDLASCTDPELAKSGKLLGIS</sequence>
<dbReference type="InterPro" id="IPR015018">
    <property type="entry name" value="DUF1905"/>
</dbReference>
<accession>A0A1D7W3K4</accession>
<reference evidence="2" key="1">
    <citation type="submission" date="2016-09" db="EMBL/GenBank/DDBJ databases">
        <title>Complete Genome Sequence of Brevibacterium linens SMQ-1335.</title>
        <authorList>
            <person name="de Melo A.G."/>
            <person name="Labrie S.J."/>
            <person name="Dumaresq J."/>
            <person name="Roberts R.J."/>
            <person name="Tremblay D.M."/>
            <person name="Moineau S."/>
        </authorList>
    </citation>
    <scope>NUCLEOTIDE SEQUENCE [LARGE SCALE GENOMIC DNA]</scope>
    <source>
        <strain evidence="2">SMQ-1335</strain>
    </source>
</reference>
<dbReference type="AlphaFoldDB" id="A0A1D7W3K4"/>